<dbReference type="SUPFAM" id="SSF47781">
    <property type="entry name" value="RuvA domain 2-like"/>
    <property type="match status" value="1"/>
</dbReference>
<gene>
    <name evidence="3" type="ORF">Sru01_57150</name>
</gene>
<organism evidence="3 4">
    <name type="scientific">Sphaerisporangium rufum</name>
    <dbReference type="NCBI Taxonomy" id="1381558"/>
    <lineage>
        <taxon>Bacteria</taxon>
        <taxon>Bacillati</taxon>
        <taxon>Actinomycetota</taxon>
        <taxon>Actinomycetes</taxon>
        <taxon>Streptosporangiales</taxon>
        <taxon>Streptosporangiaceae</taxon>
        <taxon>Sphaerisporangium</taxon>
    </lineage>
</organism>
<feature type="transmembrane region" description="Helical" evidence="2">
    <location>
        <begin position="209"/>
        <end position="231"/>
    </location>
</feature>
<feature type="compositionally biased region" description="Pro residues" evidence="1">
    <location>
        <begin position="28"/>
        <end position="44"/>
    </location>
</feature>
<feature type="compositionally biased region" description="Low complexity" evidence="1">
    <location>
        <begin position="83"/>
        <end position="95"/>
    </location>
</feature>
<keyword evidence="4" id="KW-1185">Reference proteome</keyword>
<proteinExistence type="predicted"/>
<dbReference type="Proteomes" id="UP000655287">
    <property type="component" value="Unassembled WGS sequence"/>
</dbReference>
<feature type="compositionally biased region" description="Pro residues" evidence="1">
    <location>
        <begin position="104"/>
        <end position="115"/>
    </location>
</feature>
<reference evidence="3" key="1">
    <citation type="submission" date="2021-01" db="EMBL/GenBank/DDBJ databases">
        <title>Whole genome shotgun sequence of Sphaerisporangium rufum NBRC 109079.</title>
        <authorList>
            <person name="Komaki H."/>
            <person name="Tamura T."/>
        </authorList>
    </citation>
    <scope>NUCLEOTIDE SEQUENCE</scope>
    <source>
        <strain evidence="3">NBRC 109079</strain>
    </source>
</reference>
<feature type="transmembrane region" description="Helical" evidence="2">
    <location>
        <begin position="237"/>
        <end position="257"/>
    </location>
</feature>
<feature type="transmembrane region" description="Helical" evidence="2">
    <location>
        <begin position="180"/>
        <end position="202"/>
    </location>
</feature>
<feature type="region of interest" description="Disordered" evidence="1">
    <location>
        <begin position="1"/>
        <end position="176"/>
    </location>
</feature>
<dbReference type="AlphaFoldDB" id="A0A919R7L6"/>
<dbReference type="Gene3D" id="1.10.150.280">
    <property type="entry name" value="AF1531-like domain"/>
    <property type="match status" value="1"/>
</dbReference>
<evidence type="ECO:0000313" key="4">
    <source>
        <dbReference type="Proteomes" id="UP000655287"/>
    </source>
</evidence>
<dbReference type="EMBL" id="BOOU01000079">
    <property type="protein sequence ID" value="GII80733.1"/>
    <property type="molecule type" value="Genomic_DNA"/>
</dbReference>
<feature type="compositionally biased region" description="Gly residues" evidence="1">
    <location>
        <begin position="1"/>
        <end position="14"/>
    </location>
</feature>
<feature type="compositionally biased region" description="Pro residues" evidence="1">
    <location>
        <begin position="140"/>
        <end position="173"/>
    </location>
</feature>
<dbReference type="Pfam" id="PF12836">
    <property type="entry name" value="HHH_3"/>
    <property type="match status" value="1"/>
</dbReference>
<accession>A0A919R7L6</accession>
<keyword evidence="2" id="KW-1133">Transmembrane helix</keyword>
<keyword evidence="2" id="KW-0472">Membrane</keyword>
<protein>
    <recommendedName>
        <fullName evidence="5">Helix-hairpin-helix motif-containing protein</fullName>
    </recommendedName>
</protein>
<sequence>MHPTNGHGGPGSGTPDGPPHQSGDPNGPTAPRPRQPARPLPGPAQRPEARPGDDRAGTFPPRPSPGPPPPPPPRPEPRPAPGRPAYGRPGPYGRPSHGDRPHHPGPGPARPPFAHPGPAANQGPFPPPGPGLAPYTAAHPPGPYRPPGPPGHPGHPGAYPPRPPYPPPGPPPNSSSGTSVLWAIAPLLTCGSATPFTMGYAAVKLRSKLLWLATVGYSVGLVAFVAGLSGSGDMYELLGALGISASWVGGTVHSLIIRNRVFESNDSPNDQAIALAQHRRELRQEARELAERDPALARELRIGRPDLPRQYDDGGLVDINHAPAPVIAQLPGLTDELAQRIVQARSEVGAFISAEDVSVALNLPPHLTPGLADLTVYIP</sequence>
<evidence type="ECO:0000256" key="2">
    <source>
        <dbReference type="SAM" id="Phobius"/>
    </source>
</evidence>
<dbReference type="InterPro" id="IPR010994">
    <property type="entry name" value="RuvA_2-like"/>
</dbReference>
<comment type="caution">
    <text evidence="3">The sequence shown here is derived from an EMBL/GenBank/DDBJ whole genome shotgun (WGS) entry which is preliminary data.</text>
</comment>
<evidence type="ECO:0000313" key="3">
    <source>
        <dbReference type="EMBL" id="GII80733.1"/>
    </source>
</evidence>
<evidence type="ECO:0000256" key="1">
    <source>
        <dbReference type="SAM" id="MobiDB-lite"/>
    </source>
</evidence>
<feature type="compositionally biased region" description="Pro residues" evidence="1">
    <location>
        <begin position="60"/>
        <end position="82"/>
    </location>
</feature>
<feature type="compositionally biased region" description="Basic and acidic residues" evidence="1">
    <location>
        <begin position="47"/>
        <end position="56"/>
    </location>
</feature>
<evidence type="ECO:0008006" key="5">
    <source>
        <dbReference type="Google" id="ProtNLM"/>
    </source>
</evidence>
<keyword evidence="2" id="KW-0812">Transmembrane</keyword>
<name>A0A919R7L6_9ACTN</name>